<dbReference type="Pfam" id="PF13519">
    <property type="entry name" value="VWA_2"/>
    <property type="match status" value="1"/>
</dbReference>
<dbReference type="InterPro" id="IPR001841">
    <property type="entry name" value="Znf_RING"/>
</dbReference>
<dbReference type="PANTHER" id="PTHR10579:SF47">
    <property type="entry name" value="OS09G0298500 PROTEIN"/>
    <property type="match status" value="1"/>
</dbReference>
<dbReference type="SUPFAM" id="SSF53300">
    <property type="entry name" value="vWA-like"/>
    <property type="match status" value="1"/>
</dbReference>
<evidence type="ECO:0000256" key="1">
    <source>
        <dbReference type="ARBA" id="ARBA00022723"/>
    </source>
</evidence>
<dbReference type="GO" id="GO:0008270">
    <property type="term" value="F:zinc ion binding"/>
    <property type="evidence" value="ECO:0007669"/>
    <property type="project" value="UniProtKB-KW"/>
</dbReference>
<dbReference type="Gene3D" id="3.40.50.410">
    <property type="entry name" value="von Willebrand factor, type A domain"/>
    <property type="match status" value="1"/>
</dbReference>
<feature type="domain" description="RING-type" evidence="6">
    <location>
        <begin position="76"/>
        <end position="139"/>
    </location>
</feature>
<dbReference type="Proteomes" id="UP001151287">
    <property type="component" value="Unassembled WGS sequence"/>
</dbReference>
<evidence type="ECO:0000256" key="4">
    <source>
        <dbReference type="PROSITE-ProRule" id="PRU00175"/>
    </source>
</evidence>
<gene>
    <name evidence="7" type="ORF">LUZ63_006364</name>
</gene>
<dbReference type="SUPFAM" id="SSF57850">
    <property type="entry name" value="RING/U-box"/>
    <property type="match status" value="1"/>
</dbReference>
<dbReference type="PROSITE" id="PS50089">
    <property type="entry name" value="ZF_RING_2"/>
    <property type="match status" value="1"/>
</dbReference>
<dbReference type="AlphaFoldDB" id="A0A9Q0CQD7"/>
<keyword evidence="2 4" id="KW-0863">Zinc-finger</keyword>
<evidence type="ECO:0000256" key="2">
    <source>
        <dbReference type="ARBA" id="ARBA00022771"/>
    </source>
</evidence>
<dbReference type="SMART" id="SM00184">
    <property type="entry name" value="RING"/>
    <property type="match status" value="1"/>
</dbReference>
<dbReference type="InterPro" id="IPR036465">
    <property type="entry name" value="vWFA_dom_sf"/>
</dbReference>
<proteinExistence type="predicted"/>
<dbReference type="InterPro" id="IPR018957">
    <property type="entry name" value="Znf_C3HC4_RING-type"/>
</dbReference>
<feature type="region of interest" description="Disordered" evidence="5">
    <location>
        <begin position="176"/>
        <end position="203"/>
    </location>
</feature>
<organism evidence="7 8">
    <name type="scientific">Rhynchospora breviuscula</name>
    <dbReference type="NCBI Taxonomy" id="2022672"/>
    <lineage>
        <taxon>Eukaryota</taxon>
        <taxon>Viridiplantae</taxon>
        <taxon>Streptophyta</taxon>
        <taxon>Embryophyta</taxon>
        <taxon>Tracheophyta</taxon>
        <taxon>Spermatophyta</taxon>
        <taxon>Magnoliopsida</taxon>
        <taxon>Liliopsida</taxon>
        <taxon>Poales</taxon>
        <taxon>Cyperaceae</taxon>
        <taxon>Cyperoideae</taxon>
        <taxon>Rhynchosporeae</taxon>
        <taxon>Rhynchospora</taxon>
    </lineage>
</organism>
<dbReference type="InterPro" id="IPR051266">
    <property type="entry name" value="CLCR"/>
</dbReference>
<comment type="caution">
    <text evidence="7">The sequence shown here is derived from an EMBL/GenBank/DDBJ whole genome shotgun (WGS) entry which is preliminary data.</text>
</comment>
<accession>A0A9Q0CQD7</accession>
<evidence type="ECO:0000259" key="6">
    <source>
        <dbReference type="PROSITE" id="PS50089"/>
    </source>
</evidence>
<dbReference type="OrthoDB" id="687730at2759"/>
<dbReference type="InterPro" id="IPR013083">
    <property type="entry name" value="Znf_RING/FYVE/PHD"/>
</dbReference>
<protein>
    <recommendedName>
        <fullName evidence="6">RING-type domain-containing protein</fullName>
    </recommendedName>
</protein>
<dbReference type="PANTHER" id="PTHR10579">
    <property type="entry name" value="CALCIUM-ACTIVATED CHLORIDE CHANNEL REGULATOR"/>
    <property type="match status" value="1"/>
</dbReference>
<dbReference type="Gene3D" id="3.30.40.10">
    <property type="entry name" value="Zinc/RING finger domain, C3HC4 (zinc finger)"/>
    <property type="match status" value="1"/>
</dbReference>
<sequence length="525" mass="58367">MGGGGVSRWKKSIKRMGFPPFCASIFSLFYASSSSSSSSSSLTKTISCSAVNATADSTQGNKEKQETTILADKTICAICLDPLCSINNTTSSIAKSTKTSKGYSENNGKIFVAECTHSFHFTCIVSNIRHGNLTCPICRAQWTQLPRDLKLPPFLSHHHNSDPILRILDHSITTSRVNRQSSRRTVRYNDDDPIDPTTTGSSAPSYPSLQFSLMPLTNNNSNYFQHTEIVALCQTRAHLSLQLTPQPAMDIVLVVSANGPHIRLLKQSIAVVIFSLRAMDRLAIVTYSTTATRAFPLRRMSAQGKRTALQVIDRISYTGGRSPLEGLQKGAKILEDRTHRNPIARILHLSDGLNRSQMSLELGHVQFPIDFYDIGVGFGMPSELLMHEFEDFVSGLLGGVIRGVRLRIGDQIGWLRIGELRGGEERRIPLDLVGDCGYVVVGYSYVEGRGIEEEVRSGEAVVGFEEKDGRSDSDCEERERHLSMTVARRSCGDRWEYLDPLMVRRWAKHLHGYRAARAREERCLV</sequence>
<reference evidence="7" key="1">
    <citation type="journal article" date="2022" name="Cell">
        <title>Repeat-based holocentromeres influence genome architecture and karyotype evolution.</title>
        <authorList>
            <person name="Hofstatter P.G."/>
            <person name="Thangavel G."/>
            <person name="Lux T."/>
            <person name="Neumann P."/>
            <person name="Vondrak T."/>
            <person name="Novak P."/>
            <person name="Zhang M."/>
            <person name="Costa L."/>
            <person name="Castellani M."/>
            <person name="Scott A."/>
            <person name="Toegelov H."/>
            <person name="Fuchs J."/>
            <person name="Mata-Sucre Y."/>
            <person name="Dias Y."/>
            <person name="Vanzela A.L.L."/>
            <person name="Huettel B."/>
            <person name="Almeida C.C.S."/>
            <person name="Simkova H."/>
            <person name="Souza G."/>
            <person name="Pedrosa-Harand A."/>
            <person name="Macas J."/>
            <person name="Mayer K.F.X."/>
            <person name="Houben A."/>
            <person name="Marques A."/>
        </authorList>
    </citation>
    <scope>NUCLEOTIDE SEQUENCE</scope>
    <source>
        <strain evidence="7">RhyBre1mFocal</strain>
    </source>
</reference>
<name>A0A9Q0CQD7_9POAL</name>
<evidence type="ECO:0000256" key="3">
    <source>
        <dbReference type="ARBA" id="ARBA00022833"/>
    </source>
</evidence>
<dbReference type="InterPro" id="IPR002035">
    <property type="entry name" value="VWF_A"/>
</dbReference>
<evidence type="ECO:0000313" key="7">
    <source>
        <dbReference type="EMBL" id="KAJ1697852.1"/>
    </source>
</evidence>
<evidence type="ECO:0000256" key="5">
    <source>
        <dbReference type="SAM" id="MobiDB-lite"/>
    </source>
</evidence>
<keyword evidence="3" id="KW-0862">Zinc</keyword>
<dbReference type="EMBL" id="JAMQYH010000002">
    <property type="protein sequence ID" value="KAJ1697852.1"/>
    <property type="molecule type" value="Genomic_DNA"/>
</dbReference>
<evidence type="ECO:0000313" key="8">
    <source>
        <dbReference type="Proteomes" id="UP001151287"/>
    </source>
</evidence>
<dbReference type="Pfam" id="PF00097">
    <property type="entry name" value="zf-C3HC4"/>
    <property type="match status" value="1"/>
</dbReference>
<keyword evidence="1" id="KW-0479">Metal-binding</keyword>
<keyword evidence="8" id="KW-1185">Reference proteome</keyword>